<dbReference type="PANTHER" id="PTHR37984:SF5">
    <property type="entry name" value="PROTEIN NYNRIN-LIKE"/>
    <property type="match status" value="1"/>
</dbReference>
<keyword evidence="10" id="KW-1185">Reference proteome</keyword>
<dbReference type="SUPFAM" id="SSF56672">
    <property type="entry name" value="DNA/RNA polymerases"/>
    <property type="match status" value="1"/>
</dbReference>
<keyword evidence="2" id="KW-0548">Nucleotidyltransferase</keyword>
<dbReference type="InterPro" id="IPR043502">
    <property type="entry name" value="DNA/RNA_pol_sf"/>
</dbReference>
<protein>
    <recommendedName>
        <fullName evidence="8">Reverse transcriptase RNase H-like domain-containing protein</fullName>
    </recommendedName>
</protein>
<sequence length="351" mass="41090">MMNSILGDFLDKFALVYLKRHPLSSAVPKKTISICDDGELHPLAFESKKLSSAERNYPAQERELLGILHALRSWRCFIEGRSYKVYTDHHPLKYFRSQRKPTPRLTRWIAEMELYDPDIQYKPGKDNHVPDILSRRDGAHCLTNESDMEPEYLYATRAIQESDWPKFYLRPEEKWPSSYADLLRKHREQFVVRNDMVFRKVKVNNTLQEVRFAMFSRRADIVQEIHKAFGHPGMTTMQDLLRTLDTGASTSYISPRIYKHMTHHLVQGREVETAGGHTMAIKSLVSFDLSMADGYTHPWKAYVFDTKFDIILSRDWFKHVYNRYQIGDTTPDESNRTDTPHILTPSRGGRF</sequence>
<evidence type="ECO:0000256" key="6">
    <source>
        <dbReference type="ARBA" id="ARBA00022918"/>
    </source>
</evidence>
<dbReference type="GO" id="GO:0004519">
    <property type="term" value="F:endonuclease activity"/>
    <property type="evidence" value="ECO:0007669"/>
    <property type="project" value="UniProtKB-KW"/>
</dbReference>
<organism evidence="9 10">
    <name type="scientific">Lichtheimia ornata</name>
    <dbReference type="NCBI Taxonomy" id="688661"/>
    <lineage>
        <taxon>Eukaryota</taxon>
        <taxon>Fungi</taxon>
        <taxon>Fungi incertae sedis</taxon>
        <taxon>Mucoromycota</taxon>
        <taxon>Mucoromycotina</taxon>
        <taxon>Mucoromycetes</taxon>
        <taxon>Mucorales</taxon>
        <taxon>Lichtheimiaceae</taxon>
        <taxon>Lichtheimia</taxon>
    </lineage>
</organism>
<gene>
    <name evidence="9" type="ORF">O0I10_001798</name>
</gene>
<accession>A0AAD7Y2S2</accession>
<evidence type="ECO:0000313" key="9">
    <source>
        <dbReference type="EMBL" id="KAJ8662107.1"/>
    </source>
</evidence>
<dbReference type="CDD" id="cd00303">
    <property type="entry name" value="retropepsin_like"/>
    <property type="match status" value="1"/>
</dbReference>
<evidence type="ECO:0000256" key="5">
    <source>
        <dbReference type="ARBA" id="ARBA00022801"/>
    </source>
</evidence>
<dbReference type="RefSeq" id="XP_058347020.1">
    <property type="nucleotide sequence ID" value="XM_058481889.1"/>
</dbReference>
<comment type="caution">
    <text evidence="9">The sequence shown here is derived from an EMBL/GenBank/DDBJ whole genome shotgun (WGS) entry which is preliminary data.</text>
</comment>
<proteinExistence type="predicted"/>
<dbReference type="PANTHER" id="PTHR37984">
    <property type="entry name" value="PROTEIN CBG26694"/>
    <property type="match status" value="1"/>
</dbReference>
<evidence type="ECO:0000256" key="4">
    <source>
        <dbReference type="ARBA" id="ARBA00022759"/>
    </source>
</evidence>
<evidence type="ECO:0000259" key="8">
    <source>
        <dbReference type="Pfam" id="PF17917"/>
    </source>
</evidence>
<dbReference type="InterPro" id="IPR050951">
    <property type="entry name" value="Retrovirus_Pol_polyprotein"/>
</dbReference>
<dbReference type="Proteomes" id="UP001234581">
    <property type="component" value="Unassembled WGS sequence"/>
</dbReference>
<dbReference type="SUPFAM" id="SSF50630">
    <property type="entry name" value="Acid proteases"/>
    <property type="match status" value="1"/>
</dbReference>
<evidence type="ECO:0000256" key="7">
    <source>
        <dbReference type="SAM" id="MobiDB-lite"/>
    </source>
</evidence>
<evidence type="ECO:0000256" key="2">
    <source>
        <dbReference type="ARBA" id="ARBA00022695"/>
    </source>
</evidence>
<dbReference type="InterPro" id="IPR021109">
    <property type="entry name" value="Peptidase_aspartic_dom_sf"/>
</dbReference>
<feature type="domain" description="Reverse transcriptase RNase H-like" evidence="8">
    <location>
        <begin position="36"/>
        <end position="115"/>
    </location>
</feature>
<keyword evidence="3" id="KW-0540">Nuclease</keyword>
<dbReference type="AlphaFoldDB" id="A0AAD7Y2S2"/>
<dbReference type="Gene3D" id="2.40.70.10">
    <property type="entry name" value="Acid Proteases"/>
    <property type="match status" value="1"/>
</dbReference>
<keyword evidence="5" id="KW-0378">Hydrolase</keyword>
<dbReference type="EMBL" id="JARTCD010000005">
    <property type="protein sequence ID" value="KAJ8662107.1"/>
    <property type="molecule type" value="Genomic_DNA"/>
</dbReference>
<dbReference type="GeneID" id="83209216"/>
<dbReference type="CDD" id="cd09274">
    <property type="entry name" value="RNase_HI_RT_Ty3"/>
    <property type="match status" value="1"/>
</dbReference>
<evidence type="ECO:0000256" key="3">
    <source>
        <dbReference type="ARBA" id="ARBA00022722"/>
    </source>
</evidence>
<reference evidence="9 10" key="1">
    <citation type="submission" date="2023-03" db="EMBL/GenBank/DDBJ databases">
        <title>Genome sequence of Lichtheimia ornata CBS 291.66.</title>
        <authorList>
            <person name="Mohabir J.T."/>
            <person name="Shea T.P."/>
            <person name="Kurbessoian T."/>
            <person name="Berby B."/>
            <person name="Fontaine J."/>
            <person name="Livny J."/>
            <person name="Gnirke A."/>
            <person name="Stajich J.E."/>
            <person name="Cuomo C.A."/>
        </authorList>
    </citation>
    <scope>NUCLEOTIDE SEQUENCE [LARGE SCALE GENOMIC DNA]</scope>
    <source>
        <strain evidence="9">CBS 291.66</strain>
    </source>
</reference>
<dbReference type="Pfam" id="PF17917">
    <property type="entry name" value="RT_RNaseH"/>
    <property type="match status" value="1"/>
</dbReference>
<keyword evidence="6" id="KW-0695">RNA-directed DNA polymerase</keyword>
<feature type="region of interest" description="Disordered" evidence="7">
    <location>
        <begin position="328"/>
        <end position="351"/>
    </location>
</feature>
<name>A0AAD7Y2S2_9FUNG</name>
<dbReference type="GO" id="GO:0003964">
    <property type="term" value="F:RNA-directed DNA polymerase activity"/>
    <property type="evidence" value="ECO:0007669"/>
    <property type="project" value="UniProtKB-KW"/>
</dbReference>
<dbReference type="InterPro" id="IPR041373">
    <property type="entry name" value="RT_RNaseH"/>
</dbReference>
<keyword evidence="1" id="KW-0808">Transferase</keyword>
<keyword evidence="4" id="KW-0255">Endonuclease</keyword>
<evidence type="ECO:0000256" key="1">
    <source>
        <dbReference type="ARBA" id="ARBA00022679"/>
    </source>
</evidence>
<evidence type="ECO:0000313" key="10">
    <source>
        <dbReference type="Proteomes" id="UP001234581"/>
    </source>
</evidence>
<dbReference type="GO" id="GO:0016787">
    <property type="term" value="F:hydrolase activity"/>
    <property type="evidence" value="ECO:0007669"/>
    <property type="project" value="UniProtKB-KW"/>
</dbReference>